<dbReference type="Gene3D" id="1.20.120.470">
    <property type="entry name" value="Acyl-CoA dehydrogenase, C-terminal domain"/>
    <property type="match status" value="1"/>
</dbReference>
<feature type="domain" description="Acyl-CoA oxidase/dehydrogenase middle" evidence="7">
    <location>
        <begin position="184"/>
        <end position="282"/>
    </location>
</feature>
<dbReference type="InterPro" id="IPR006091">
    <property type="entry name" value="Acyl-CoA_Oxase/DH_mid-dom"/>
</dbReference>
<keyword evidence="5" id="KW-0560">Oxidoreductase</keyword>
<dbReference type="EMBL" id="NPDZ01000005">
    <property type="protein sequence ID" value="PJZ73194.1"/>
    <property type="molecule type" value="Genomic_DNA"/>
</dbReference>
<keyword evidence="11" id="KW-1185">Reference proteome</keyword>
<protein>
    <submittedName>
        <fullName evidence="10">Acyl-CoA dehydrogenase</fullName>
    </submittedName>
</protein>
<evidence type="ECO:0000313" key="9">
    <source>
        <dbReference type="EMBL" id="PJZ68497.1"/>
    </source>
</evidence>
<evidence type="ECO:0000256" key="2">
    <source>
        <dbReference type="ARBA" id="ARBA00009347"/>
    </source>
</evidence>
<dbReference type="Proteomes" id="UP000231990">
    <property type="component" value="Unassembled WGS sequence"/>
</dbReference>
<dbReference type="GO" id="GO:0050660">
    <property type="term" value="F:flavin adenine dinucleotide binding"/>
    <property type="evidence" value="ECO:0007669"/>
    <property type="project" value="InterPro"/>
</dbReference>
<dbReference type="GO" id="GO:0003995">
    <property type="term" value="F:acyl-CoA dehydrogenase activity"/>
    <property type="evidence" value="ECO:0007669"/>
    <property type="project" value="InterPro"/>
</dbReference>
<dbReference type="Pfam" id="PF02770">
    <property type="entry name" value="Acyl-CoA_dh_M"/>
    <property type="match status" value="1"/>
</dbReference>
<dbReference type="Gene3D" id="2.40.110.10">
    <property type="entry name" value="Butyryl-CoA Dehydrogenase, subunit A, domain 2"/>
    <property type="match status" value="1"/>
</dbReference>
<dbReference type="InterPro" id="IPR037069">
    <property type="entry name" value="AcylCoA_DH/ox_N_sf"/>
</dbReference>
<dbReference type="SUPFAM" id="SSF158494">
    <property type="entry name" value="PG0775 C-terminal domain-like"/>
    <property type="match status" value="1"/>
</dbReference>
<dbReference type="Gene3D" id="1.20.140.10">
    <property type="entry name" value="Butyryl-CoA Dehydrogenase, subunit A, domain 3"/>
    <property type="match status" value="1"/>
</dbReference>
<evidence type="ECO:0000259" key="8">
    <source>
        <dbReference type="Pfam" id="PF02771"/>
    </source>
</evidence>
<dbReference type="InterPro" id="IPR036797">
    <property type="entry name" value="Acyl-CoA_dehydrogenase_C_sf"/>
</dbReference>
<comment type="caution">
    <text evidence="10">The sequence shown here is derived from an EMBL/GenBank/DDBJ whole genome shotgun (WGS) entry which is preliminary data.</text>
</comment>
<accession>A0A2M9ZMF3</accession>
<keyword evidence="3 5" id="KW-0285">Flavoprotein</keyword>
<feature type="domain" description="Acyl-CoA dehydrogenase/oxidase C-terminal" evidence="6">
    <location>
        <begin position="406"/>
        <end position="460"/>
    </location>
</feature>
<feature type="domain" description="Acyl-CoA dehydrogenase/oxidase C-terminal" evidence="6">
    <location>
        <begin position="297"/>
        <end position="371"/>
    </location>
</feature>
<dbReference type="SUPFAM" id="SSF56645">
    <property type="entry name" value="Acyl-CoA dehydrogenase NM domain-like"/>
    <property type="match status" value="1"/>
</dbReference>
<dbReference type="InterPro" id="IPR006089">
    <property type="entry name" value="Acyl-CoA_DH_CS"/>
</dbReference>
<keyword evidence="4 5" id="KW-0274">FAD</keyword>
<evidence type="ECO:0000259" key="7">
    <source>
        <dbReference type="Pfam" id="PF02770"/>
    </source>
</evidence>
<evidence type="ECO:0000259" key="6">
    <source>
        <dbReference type="Pfam" id="PF00441"/>
    </source>
</evidence>
<gene>
    <name evidence="9" type="ORF">CH360_15890</name>
    <name evidence="10" type="ORF">CH373_09390</name>
</gene>
<sequence length="587" mass="65303">MIENNYFLENEDLIGHFETFIDWKETVESFEQNFRDKKEFDQSGKPELAMAPSSVEEAVEYYRSILESTGEIAGKEVATRAKEMDQEGLKYSEGKVEFPKAMVAAVDKIKEAGILPYSITRKHGGLGVPAAIQAMMMELIARADGSISIALGCINLGETIERFGSKEMIEEYVPKMATGELCGAMALTEPNYGSDLPNLQTKAIKQADGTWRITGTKRFITHGCGFANAPSVILTLARTGAPTSGARGLSFFLVKSQDVFIAGIEKKMGLHCSPTCEVVYENAPAVLIGEEGFGLVKYSMGMMNGARLSIAAQAMGIASAAYFEAKKYAEEREQFGKKIMNIPAVQKILDWMDREIVAMRCILQEASRSIDLYHWKAERMKEDGVDEREIKKDETVRKWEKVANLLTPLSKYYITETANKMAYDSLQIHGGAGYTYDYDVSRIFRDVRITNIYEGTTQLQVVAAIGGVVSGLTPKGHLRNYLDEEMDRFAVSEELKELRKILESSHERFTNIENSSDRDQVAFELVESAARVLMGLLIERGASKQIGDAKEKRFGISRAYNSDSLAILEANLIRIRNKAGLKTPVLT</sequence>
<dbReference type="PROSITE" id="PS00073">
    <property type="entry name" value="ACYL_COA_DH_2"/>
    <property type="match status" value="1"/>
</dbReference>
<evidence type="ECO:0000256" key="1">
    <source>
        <dbReference type="ARBA" id="ARBA00001974"/>
    </source>
</evidence>
<dbReference type="InterPro" id="IPR009075">
    <property type="entry name" value="AcylCo_DH/oxidase_C"/>
</dbReference>
<comment type="cofactor">
    <cofactor evidence="1 5">
        <name>FAD</name>
        <dbReference type="ChEBI" id="CHEBI:57692"/>
    </cofactor>
</comment>
<dbReference type="PANTHER" id="PTHR42803:SF1">
    <property type="entry name" value="BROAD-SPECIFICITY LINEAR ACYL-COA DEHYDROGENASE FADE5"/>
    <property type="match status" value="1"/>
</dbReference>
<dbReference type="AlphaFoldDB" id="A0A2M9ZMF3"/>
<dbReference type="Pfam" id="PF02771">
    <property type="entry name" value="Acyl-CoA_dh_N"/>
    <property type="match status" value="1"/>
</dbReference>
<feature type="domain" description="Acyl-CoA dehydrogenase/oxidase N-terminal" evidence="8">
    <location>
        <begin position="63"/>
        <end position="180"/>
    </location>
</feature>
<dbReference type="Proteomes" id="UP000231962">
    <property type="component" value="Unassembled WGS sequence"/>
</dbReference>
<dbReference type="InterPro" id="IPR036250">
    <property type="entry name" value="AcylCo_DH-like_C"/>
</dbReference>
<evidence type="ECO:0000256" key="5">
    <source>
        <dbReference type="RuleBase" id="RU362125"/>
    </source>
</evidence>
<dbReference type="RefSeq" id="WP_100715045.1">
    <property type="nucleotide sequence ID" value="NZ_NPDY01000021.1"/>
</dbReference>
<dbReference type="SUPFAM" id="SSF47203">
    <property type="entry name" value="Acyl-CoA dehydrogenase C-terminal domain-like"/>
    <property type="match status" value="1"/>
</dbReference>
<evidence type="ECO:0000256" key="3">
    <source>
        <dbReference type="ARBA" id="ARBA00022630"/>
    </source>
</evidence>
<dbReference type="PANTHER" id="PTHR42803">
    <property type="entry name" value="ACYL-COA DEHYDROGENASE"/>
    <property type="match status" value="1"/>
</dbReference>
<comment type="similarity">
    <text evidence="2 5">Belongs to the acyl-CoA dehydrogenase family.</text>
</comment>
<dbReference type="Pfam" id="PF00441">
    <property type="entry name" value="Acyl-CoA_dh_1"/>
    <property type="match status" value="2"/>
</dbReference>
<evidence type="ECO:0000256" key="4">
    <source>
        <dbReference type="ARBA" id="ARBA00022827"/>
    </source>
</evidence>
<evidence type="ECO:0000313" key="10">
    <source>
        <dbReference type="EMBL" id="PJZ73194.1"/>
    </source>
</evidence>
<proteinExistence type="inferred from homology"/>
<organism evidence="10 12">
    <name type="scientific">Leptospira perolatii</name>
    <dbReference type="NCBI Taxonomy" id="2023191"/>
    <lineage>
        <taxon>Bacteria</taxon>
        <taxon>Pseudomonadati</taxon>
        <taxon>Spirochaetota</taxon>
        <taxon>Spirochaetia</taxon>
        <taxon>Leptospirales</taxon>
        <taxon>Leptospiraceae</taxon>
        <taxon>Leptospira</taxon>
    </lineage>
</organism>
<dbReference type="InterPro" id="IPR052166">
    <property type="entry name" value="Diverse_Acyl-CoA_DH"/>
</dbReference>
<evidence type="ECO:0000313" key="11">
    <source>
        <dbReference type="Proteomes" id="UP000231962"/>
    </source>
</evidence>
<dbReference type="InterPro" id="IPR046373">
    <property type="entry name" value="Acyl-CoA_Oxase/DH_mid-dom_sf"/>
</dbReference>
<name>A0A2M9ZMF3_9LEPT</name>
<dbReference type="EMBL" id="NPDY01000021">
    <property type="protein sequence ID" value="PJZ68497.1"/>
    <property type="molecule type" value="Genomic_DNA"/>
</dbReference>
<dbReference type="OrthoDB" id="9764895at2"/>
<dbReference type="InterPro" id="IPR013786">
    <property type="entry name" value="AcylCoA_DH/ox_N"/>
</dbReference>
<dbReference type="InterPro" id="IPR009100">
    <property type="entry name" value="AcylCoA_DH/oxidase_NM_dom_sf"/>
</dbReference>
<reference evidence="11 12" key="1">
    <citation type="submission" date="2017-07" db="EMBL/GenBank/DDBJ databases">
        <title>Leptospira spp. isolated from tropical soils.</title>
        <authorList>
            <person name="Thibeaux R."/>
            <person name="Iraola G."/>
            <person name="Ferres I."/>
            <person name="Bierque E."/>
            <person name="Girault D."/>
            <person name="Soupe-Gilbert M.-E."/>
            <person name="Picardeau M."/>
            <person name="Goarant C."/>
        </authorList>
    </citation>
    <scope>NUCLEOTIDE SEQUENCE [LARGE SCALE GENOMIC DNA]</scope>
    <source>
        <strain evidence="10 12">FH1-B-B1</strain>
        <strain evidence="9 11">FH1-B-C1</strain>
    </source>
</reference>
<dbReference type="Gene3D" id="1.10.540.10">
    <property type="entry name" value="Acyl-CoA dehydrogenase/oxidase, N-terminal domain"/>
    <property type="match status" value="1"/>
</dbReference>
<evidence type="ECO:0000313" key="12">
    <source>
        <dbReference type="Proteomes" id="UP000231990"/>
    </source>
</evidence>